<dbReference type="GO" id="GO:0043248">
    <property type="term" value="P:proteasome assembly"/>
    <property type="evidence" value="ECO:0007669"/>
    <property type="project" value="UniProtKB-UniRule"/>
</dbReference>
<dbReference type="PANTHER" id="PTHR16771:SF0">
    <property type="entry name" value="26S PROTEASOME COMPLEX SUBUNIT SEM1"/>
    <property type="match status" value="1"/>
</dbReference>
<comment type="function">
    <text evidence="2">Component of the 26S proteasome, a multiprotein complex involved in the ATP-dependent degradation of ubiquitinated proteins.</text>
</comment>
<reference evidence="3" key="1">
    <citation type="submission" date="2019-05" db="EMBL/GenBank/DDBJ databases">
        <title>Annotation for the trematode Paragonimus heterotremus.</title>
        <authorList>
            <person name="Choi Y.-J."/>
        </authorList>
    </citation>
    <scope>NUCLEOTIDE SEQUENCE</scope>
    <source>
        <strain evidence="3">LC</strain>
    </source>
</reference>
<dbReference type="GO" id="GO:0000724">
    <property type="term" value="P:double-strand break repair via homologous recombination"/>
    <property type="evidence" value="ECO:0007669"/>
    <property type="project" value="TreeGrafter"/>
</dbReference>
<comment type="similarity">
    <text evidence="1 2">Belongs to the DSS1/SEM1 family.</text>
</comment>
<dbReference type="GO" id="GO:0005634">
    <property type="term" value="C:nucleus"/>
    <property type="evidence" value="ECO:0007669"/>
    <property type="project" value="UniProtKB-SubCell"/>
</dbReference>
<dbReference type="GO" id="GO:0008541">
    <property type="term" value="C:proteasome regulatory particle, lid subcomplex"/>
    <property type="evidence" value="ECO:0007669"/>
    <property type="project" value="UniProtKB-UniRule"/>
</dbReference>
<dbReference type="PANTHER" id="PTHR16771">
    <property type="entry name" value="26 PROTEASOME COMPLEX SUBUNIT DSS1"/>
    <property type="match status" value="1"/>
</dbReference>
<evidence type="ECO:0000256" key="1">
    <source>
        <dbReference type="ARBA" id="ARBA00034491"/>
    </source>
</evidence>
<keyword evidence="4" id="KW-1185">Reference proteome</keyword>
<dbReference type="EMBL" id="LUCH01003196">
    <property type="protein sequence ID" value="KAF5400428.1"/>
    <property type="molecule type" value="Genomic_DNA"/>
</dbReference>
<comment type="caution">
    <text evidence="3">The sequence shown here is derived from an EMBL/GenBank/DDBJ whole genome shotgun (WGS) entry which is preliminary data.</text>
</comment>
<dbReference type="InterPro" id="IPR007834">
    <property type="entry name" value="DSS1_SEM1"/>
</dbReference>
<evidence type="ECO:0000256" key="2">
    <source>
        <dbReference type="RuleBase" id="RU369057"/>
    </source>
</evidence>
<dbReference type="SMART" id="SM01385">
    <property type="entry name" value="DSS1_SEM1"/>
    <property type="match status" value="1"/>
</dbReference>
<dbReference type="Proteomes" id="UP000748531">
    <property type="component" value="Unassembled WGS sequence"/>
</dbReference>
<organism evidence="3 4">
    <name type="scientific">Paragonimus heterotremus</name>
    <dbReference type="NCBI Taxonomy" id="100268"/>
    <lineage>
        <taxon>Eukaryota</taxon>
        <taxon>Metazoa</taxon>
        <taxon>Spiralia</taxon>
        <taxon>Lophotrochozoa</taxon>
        <taxon>Platyhelminthes</taxon>
        <taxon>Trematoda</taxon>
        <taxon>Digenea</taxon>
        <taxon>Plagiorchiida</taxon>
        <taxon>Troglotremata</taxon>
        <taxon>Troglotrematidae</taxon>
        <taxon>Paragonimus</taxon>
    </lineage>
</organism>
<dbReference type="OrthoDB" id="5586203at2759"/>
<gene>
    <name evidence="3" type="ORF">PHET_06421</name>
</gene>
<proteinExistence type="inferred from homology"/>
<evidence type="ECO:0000313" key="4">
    <source>
        <dbReference type="Proteomes" id="UP000748531"/>
    </source>
</evidence>
<dbReference type="Pfam" id="PF05160">
    <property type="entry name" value="DSS1_SEM1"/>
    <property type="match status" value="1"/>
</dbReference>
<dbReference type="GO" id="GO:0006406">
    <property type="term" value="P:mRNA export from nucleus"/>
    <property type="evidence" value="ECO:0007669"/>
    <property type="project" value="UniProtKB-UniRule"/>
</dbReference>
<keyword evidence="2 3" id="KW-0647">Proteasome</keyword>
<protein>
    <recommendedName>
        <fullName evidence="2">26S proteasome complex subunit SEM1</fullName>
    </recommendedName>
</protein>
<accession>A0A8J4SKG7</accession>
<keyword evidence="2" id="KW-0539">Nucleus</keyword>
<name>A0A8J4SKG7_9TREM</name>
<evidence type="ECO:0000313" key="3">
    <source>
        <dbReference type="EMBL" id="KAF5400428.1"/>
    </source>
</evidence>
<sequence>MLNRRITGTALRTHILQPNFSYWCAVGLNNFEVLHRMTKEVYIKSKGKDSNDKGAKGTEKVELGLLEEDDEFEEFLAHPNSGDPKKVEEVTVWEDNWDDDIVDDEFTHQLRTEFQKQGKAFVVPEIFSGND</sequence>
<comment type="subcellular location">
    <subcellularLocation>
        <location evidence="2">Nucleus</location>
    </subcellularLocation>
</comment>
<dbReference type="AlphaFoldDB" id="A0A8J4SKG7"/>